<organism evidence="1 2">
    <name type="scientific">Hygrophoropsis aurantiaca</name>
    <dbReference type="NCBI Taxonomy" id="72124"/>
    <lineage>
        <taxon>Eukaryota</taxon>
        <taxon>Fungi</taxon>
        <taxon>Dikarya</taxon>
        <taxon>Basidiomycota</taxon>
        <taxon>Agaricomycotina</taxon>
        <taxon>Agaricomycetes</taxon>
        <taxon>Agaricomycetidae</taxon>
        <taxon>Boletales</taxon>
        <taxon>Coniophorineae</taxon>
        <taxon>Hygrophoropsidaceae</taxon>
        <taxon>Hygrophoropsis</taxon>
    </lineage>
</organism>
<keyword evidence="2" id="KW-1185">Reference proteome</keyword>
<dbReference type="Proteomes" id="UP000790377">
    <property type="component" value="Unassembled WGS sequence"/>
</dbReference>
<comment type="caution">
    <text evidence="1">The sequence shown here is derived from an EMBL/GenBank/DDBJ whole genome shotgun (WGS) entry which is preliminary data.</text>
</comment>
<reference evidence="1" key="1">
    <citation type="journal article" date="2021" name="New Phytol.">
        <title>Evolutionary innovations through gain and loss of genes in the ectomycorrhizal Boletales.</title>
        <authorList>
            <person name="Wu G."/>
            <person name="Miyauchi S."/>
            <person name="Morin E."/>
            <person name="Kuo A."/>
            <person name="Drula E."/>
            <person name="Varga T."/>
            <person name="Kohler A."/>
            <person name="Feng B."/>
            <person name="Cao Y."/>
            <person name="Lipzen A."/>
            <person name="Daum C."/>
            <person name="Hundley H."/>
            <person name="Pangilinan J."/>
            <person name="Johnson J."/>
            <person name="Barry K."/>
            <person name="LaButti K."/>
            <person name="Ng V."/>
            <person name="Ahrendt S."/>
            <person name="Min B."/>
            <person name="Choi I.G."/>
            <person name="Park H."/>
            <person name="Plett J.M."/>
            <person name="Magnuson J."/>
            <person name="Spatafora J.W."/>
            <person name="Nagy L.G."/>
            <person name="Henrissat B."/>
            <person name="Grigoriev I.V."/>
            <person name="Yang Z.L."/>
            <person name="Xu J."/>
            <person name="Martin F.M."/>
        </authorList>
    </citation>
    <scope>NUCLEOTIDE SEQUENCE</scope>
    <source>
        <strain evidence="1">ATCC 28755</strain>
    </source>
</reference>
<sequence length="383" mass="41053">MVYRPYWELILIRPSTLVTRTGAQALASPTTTPLDTSENTDMGRGVVEVRQDFGPTINSHFAPGPEKFPPPTTTVQSTTSESSIALAPTISSPQGQMTSGSHPITSQSHTPPLGIIAGSAAAGAAVLSAAIFVVLCVVRRRARRRNGVKRAYDDNDTARSGSSSSSQANLETSHEHEALVVIPVDHEARLISTAPVPPSTPAVLLPTTSITPPVPLSIMLSATAPTPSLHTPTAYVNSYLDLNQYPDPYSYLQRDPHRWHHSDCCSEHDPRTPCPAYSCISLSENNCTIGSASLRSVGSNSSRWNGRDGREGREGEEEGRSDGGAGRTRVGSTSRSRGGIIARRTNIPPRSTSARMWMAPSDRSNEISPPSYDLVSGRPLMHQ</sequence>
<dbReference type="EMBL" id="MU268096">
    <property type="protein sequence ID" value="KAH7905938.1"/>
    <property type="molecule type" value="Genomic_DNA"/>
</dbReference>
<accession>A0ACB7ZZZ9</accession>
<evidence type="ECO:0000313" key="1">
    <source>
        <dbReference type="EMBL" id="KAH7905938.1"/>
    </source>
</evidence>
<gene>
    <name evidence="1" type="ORF">BJ138DRAFT_1163784</name>
</gene>
<name>A0ACB7ZZZ9_9AGAM</name>
<proteinExistence type="predicted"/>
<evidence type="ECO:0000313" key="2">
    <source>
        <dbReference type="Proteomes" id="UP000790377"/>
    </source>
</evidence>
<protein>
    <submittedName>
        <fullName evidence="1">Uncharacterized protein</fullName>
    </submittedName>
</protein>